<dbReference type="AlphaFoldDB" id="A0A2T8I9I7"/>
<keyword evidence="1" id="KW-0812">Transmembrane</keyword>
<feature type="transmembrane region" description="Helical" evidence="1">
    <location>
        <begin position="51"/>
        <end position="76"/>
    </location>
</feature>
<keyword evidence="1" id="KW-1133">Transmembrane helix</keyword>
<evidence type="ECO:0000313" key="2">
    <source>
        <dbReference type="EMBL" id="PVH34325.1"/>
    </source>
</evidence>
<sequence length="85" mass="9847">MIRMAPKVVISLLEVSKRSGGLLQALTCYSYYIHLKNSELQLILCKLFNDALVNLIYVLWLLVVLMNIYMLLYLWLGDVHDGLME</sequence>
<keyword evidence="1" id="KW-0472">Membrane</keyword>
<dbReference type="Gramene" id="PVH34325">
    <property type="protein sequence ID" value="PVH34325"/>
    <property type="gene ID" value="PAHAL_8G195300"/>
</dbReference>
<accession>A0A2T8I9I7</accession>
<dbReference type="Proteomes" id="UP000243499">
    <property type="component" value="Chromosome 8"/>
</dbReference>
<name>A0A2T8I9I7_9POAL</name>
<gene>
    <name evidence="2" type="ORF">PAHAL_8G195300</name>
</gene>
<dbReference type="EMBL" id="CM008053">
    <property type="protein sequence ID" value="PVH34325.1"/>
    <property type="molecule type" value="Genomic_DNA"/>
</dbReference>
<protein>
    <submittedName>
        <fullName evidence="2">Uncharacterized protein</fullName>
    </submittedName>
</protein>
<reference evidence="2" key="1">
    <citation type="submission" date="2018-04" db="EMBL/GenBank/DDBJ databases">
        <title>WGS assembly of Panicum hallii.</title>
        <authorList>
            <person name="Lovell J."/>
            <person name="Jenkins J."/>
            <person name="Lowry D."/>
            <person name="Mamidi S."/>
            <person name="Sreedasyam A."/>
            <person name="Weng X."/>
            <person name="Barry K."/>
            <person name="Bonette J."/>
            <person name="Campitelli B."/>
            <person name="Daum C."/>
            <person name="Gordon S."/>
            <person name="Gould B."/>
            <person name="Lipzen A."/>
            <person name="Macqueen A."/>
            <person name="Palacio-Mejia J."/>
            <person name="Plott C."/>
            <person name="Shakirov E."/>
            <person name="Shu S."/>
            <person name="Yoshinaga Y."/>
            <person name="Zane M."/>
            <person name="Rokhsar D."/>
            <person name="Grimwood J."/>
            <person name="Schmutz J."/>
            <person name="Juenger T."/>
        </authorList>
    </citation>
    <scope>NUCLEOTIDE SEQUENCE [LARGE SCALE GENOMIC DNA]</scope>
    <source>
        <strain evidence="2">FIL2</strain>
    </source>
</reference>
<proteinExistence type="predicted"/>
<organism evidence="2">
    <name type="scientific">Panicum hallii</name>
    <dbReference type="NCBI Taxonomy" id="206008"/>
    <lineage>
        <taxon>Eukaryota</taxon>
        <taxon>Viridiplantae</taxon>
        <taxon>Streptophyta</taxon>
        <taxon>Embryophyta</taxon>
        <taxon>Tracheophyta</taxon>
        <taxon>Spermatophyta</taxon>
        <taxon>Magnoliopsida</taxon>
        <taxon>Liliopsida</taxon>
        <taxon>Poales</taxon>
        <taxon>Poaceae</taxon>
        <taxon>PACMAD clade</taxon>
        <taxon>Panicoideae</taxon>
        <taxon>Panicodae</taxon>
        <taxon>Paniceae</taxon>
        <taxon>Panicinae</taxon>
        <taxon>Panicum</taxon>
        <taxon>Panicum sect. Panicum</taxon>
    </lineage>
</organism>
<evidence type="ECO:0000256" key="1">
    <source>
        <dbReference type="SAM" id="Phobius"/>
    </source>
</evidence>